<name>A0A225V3G6_9STRA</name>
<dbReference type="EMBL" id="NBNE01008300">
    <property type="protein sequence ID" value="OWY99633.1"/>
    <property type="molecule type" value="Genomic_DNA"/>
</dbReference>
<dbReference type="AlphaFoldDB" id="A0A225V3G6"/>
<reference evidence="2" key="1">
    <citation type="submission" date="2017-03" db="EMBL/GenBank/DDBJ databases">
        <title>Phytopthora megakarya and P. palmivora, two closely related causual agents of cacao black pod achieved similar genome size and gene model numbers by different mechanisms.</title>
        <authorList>
            <person name="Ali S."/>
            <person name="Shao J."/>
            <person name="Larry D.J."/>
            <person name="Kronmiller B."/>
            <person name="Shen D."/>
            <person name="Strem M.D."/>
            <person name="Melnick R.L."/>
            <person name="Guiltinan M.J."/>
            <person name="Tyler B.M."/>
            <person name="Meinhardt L.W."/>
            <person name="Bailey B.A."/>
        </authorList>
    </citation>
    <scope>NUCLEOTIDE SEQUENCE [LARGE SCALE GENOMIC DNA]</scope>
    <source>
        <strain evidence="2">zdho120</strain>
    </source>
</reference>
<protein>
    <submittedName>
        <fullName evidence="1">Uncharacterized protein</fullName>
    </submittedName>
</protein>
<proteinExistence type="predicted"/>
<dbReference type="Proteomes" id="UP000198211">
    <property type="component" value="Unassembled WGS sequence"/>
</dbReference>
<evidence type="ECO:0000313" key="1">
    <source>
        <dbReference type="EMBL" id="OWY99633.1"/>
    </source>
</evidence>
<evidence type="ECO:0000313" key="2">
    <source>
        <dbReference type="Proteomes" id="UP000198211"/>
    </source>
</evidence>
<accession>A0A225V3G6</accession>
<organism evidence="1 2">
    <name type="scientific">Phytophthora megakarya</name>
    <dbReference type="NCBI Taxonomy" id="4795"/>
    <lineage>
        <taxon>Eukaryota</taxon>
        <taxon>Sar</taxon>
        <taxon>Stramenopiles</taxon>
        <taxon>Oomycota</taxon>
        <taxon>Peronosporomycetes</taxon>
        <taxon>Peronosporales</taxon>
        <taxon>Peronosporaceae</taxon>
        <taxon>Phytophthora</taxon>
    </lineage>
</organism>
<dbReference type="OrthoDB" id="113123at2759"/>
<gene>
    <name evidence="1" type="ORF">PHMEG_00029336</name>
</gene>
<comment type="caution">
    <text evidence="1">The sequence shown here is derived from an EMBL/GenBank/DDBJ whole genome shotgun (WGS) entry which is preliminary data.</text>
</comment>
<sequence length="113" mass="12555">MEDMKVSIIVKSQLGPCTICTLKRPHKIRYQLLLCSSGTCKVATPYDACPWTNKVLTCQEKAARIHRGMARRFGLADVCDVVLSCDGQGPRETQRISELSIRAGSGRYLRPSL</sequence>
<keyword evidence="2" id="KW-1185">Reference proteome</keyword>